<evidence type="ECO:0000256" key="5">
    <source>
        <dbReference type="ARBA" id="ARBA00032644"/>
    </source>
</evidence>
<dbReference type="InterPro" id="IPR020084">
    <property type="entry name" value="NUDIX_hydrolase_CS"/>
</dbReference>
<dbReference type="PANTHER" id="PTHR21340">
    <property type="entry name" value="DIADENOSINE 5,5-P1,P4-TETRAPHOSPHATE PYROPHOSPHOHYDROLASE MUTT"/>
    <property type="match status" value="1"/>
</dbReference>
<keyword evidence="3" id="KW-0547">Nucleotide-binding</keyword>
<keyword evidence="4" id="KW-0378">Hydrolase</keyword>
<dbReference type="GO" id="GO:0004081">
    <property type="term" value="F:bis(5'-nucleosyl)-tetraphosphatase (asymmetrical) activity"/>
    <property type="evidence" value="ECO:0007669"/>
    <property type="project" value="TreeGrafter"/>
</dbReference>
<evidence type="ECO:0000256" key="3">
    <source>
        <dbReference type="ARBA" id="ARBA00022741"/>
    </source>
</evidence>
<dbReference type="PANTHER" id="PTHR21340:SF0">
    <property type="entry name" value="BIS(5'-NUCLEOSYL)-TETRAPHOSPHATASE [ASYMMETRICAL]"/>
    <property type="match status" value="1"/>
</dbReference>
<dbReference type="Gene3D" id="3.90.79.10">
    <property type="entry name" value="Nucleoside Triphosphate Pyrophosphohydrolase"/>
    <property type="match status" value="1"/>
</dbReference>
<evidence type="ECO:0000259" key="6">
    <source>
        <dbReference type="PROSITE" id="PS51462"/>
    </source>
</evidence>
<evidence type="ECO:0000256" key="2">
    <source>
        <dbReference type="ARBA" id="ARBA00018911"/>
    </source>
</evidence>
<dbReference type="GO" id="GO:0000166">
    <property type="term" value="F:nucleotide binding"/>
    <property type="evidence" value="ECO:0007669"/>
    <property type="project" value="UniProtKB-KW"/>
</dbReference>
<dbReference type="PROSITE" id="PS51462">
    <property type="entry name" value="NUDIX"/>
    <property type="match status" value="1"/>
</dbReference>
<dbReference type="InterPro" id="IPR000086">
    <property type="entry name" value="NUDIX_hydrolase_dom"/>
</dbReference>
<evidence type="ECO:0000313" key="8">
    <source>
        <dbReference type="Proteomes" id="UP000183138"/>
    </source>
</evidence>
<comment type="similarity">
    <text evidence="1">Belongs to the Nudix hydrolase family.</text>
</comment>
<gene>
    <name evidence="7" type="ORF">BEU00_03055</name>
</gene>
<proteinExistence type="inferred from homology"/>
<feature type="domain" description="Nudix hydrolase" evidence="6">
    <location>
        <begin position="1"/>
        <end position="132"/>
    </location>
</feature>
<accession>A0A1J5TT77</accession>
<name>A0A1J5TT77_9ARCH</name>
<dbReference type="AlphaFoldDB" id="A0A1J5TT77"/>
<comment type="caution">
    <text evidence="7">The sequence shown here is derived from an EMBL/GenBank/DDBJ whole genome shotgun (WGS) entry which is preliminary data.</text>
</comment>
<evidence type="ECO:0000256" key="1">
    <source>
        <dbReference type="ARBA" id="ARBA00005582"/>
    </source>
</evidence>
<dbReference type="PRINTS" id="PR00502">
    <property type="entry name" value="NUDIXFAMILY"/>
</dbReference>
<dbReference type="Proteomes" id="UP000183138">
    <property type="component" value="Unassembled WGS sequence"/>
</dbReference>
<dbReference type="EMBL" id="MIYY01000011">
    <property type="protein sequence ID" value="OIR23395.1"/>
    <property type="molecule type" value="Genomic_DNA"/>
</dbReference>
<dbReference type="GO" id="GO:0006754">
    <property type="term" value="P:ATP biosynthetic process"/>
    <property type="evidence" value="ECO:0007669"/>
    <property type="project" value="TreeGrafter"/>
</dbReference>
<dbReference type="InterPro" id="IPR003565">
    <property type="entry name" value="Tetra_PHTase"/>
</dbReference>
<dbReference type="InterPro" id="IPR051325">
    <property type="entry name" value="Nudix_hydrolase_domain"/>
</dbReference>
<organism evidence="7 8">
    <name type="scientific">Marine Group III euryarchaeote CG-Epi3</name>
    <dbReference type="NCBI Taxonomy" id="1888997"/>
    <lineage>
        <taxon>Archaea</taxon>
        <taxon>Methanobacteriati</taxon>
        <taxon>Thermoplasmatota</taxon>
        <taxon>Thermoplasmata</taxon>
        <taxon>Candidatus Thermoprofundales</taxon>
    </lineage>
</organism>
<dbReference type="InterPro" id="IPR015797">
    <property type="entry name" value="NUDIX_hydrolase-like_dom_sf"/>
</dbReference>
<protein>
    <recommendedName>
        <fullName evidence="2">Bis(5'-nucleosyl)-tetraphosphatase [asymmetrical]</fullName>
    </recommendedName>
    <alternativeName>
        <fullName evidence="5">Diadenosine 5',5'''-P1,P4-tetraphosphate asymmetrical hydrolase</fullName>
    </alternativeName>
</protein>
<dbReference type="SUPFAM" id="SSF55811">
    <property type="entry name" value="Nudix"/>
    <property type="match status" value="1"/>
</dbReference>
<dbReference type="InterPro" id="IPR020476">
    <property type="entry name" value="Nudix_hydrolase"/>
</dbReference>
<dbReference type="PROSITE" id="PS00893">
    <property type="entry name" value="NUDIX_BOX"/>
    <property type="match status" value="1"/>
</dbReference>
<evidence type="ECO:0000313" key="7">
    <source>
        <dbReference type="EMBL" id="OIR23395.1"/>
    </source>
</evidence>
<dbReference type="CDD" id="cd03428">
    <property type="entry name" value="NUDIX_Ap4A_Nudt2"/>
    <property type="match status" value="1"/>
</dbReference>
<evidence type="ECO:0000256" key="4">
    <source>
        <dbReference type="ARBA" id="ARBA00022801"/>
    </source>
</evidence>
<dbReference type="Pfam" id="PF00293">
    <property type="entry name" value="NUDIX"/>
    <property type="match status" value="1"/>
</dbReference>
<dbReference type="GO" id="GO:0006167">
    <property type="term" value="P:AMP biosynthetic process"/>
    <property type="evidence" value="ECO:0007669"/>
    <property type="project" value="TreeGrafter"/>
</dbReference>
<reference evidence="7 8" key="1">
    <citation type="submission" date="2016-08" db="EMBL/GenBank/DDBJ databases">
        <title>New Insights into Marine Group III Euryarchaeota, from dark to light.</title>
        <authorList>
            <person name="Haro-Moreno J.M."/>
            <person name="Rodriguez-Valera F."/>
            <person name="Lopez-Garcia P."/>
            <person name="Moreira D."/>
            <person name="Martin-Cuadrado A.B."/>
        </authorList>
    </citation>
    <scope>NUCLEOTIDE SEQUENCE [LARGE SCALE GENOMIC DNA]</scope>
    <source>
        <strain evidence="7">CG-Epi3</strain>
    </source>
</reference>
<sequence>MEKSCGIILFHLEDFLLIQHSVKSNKDEGHWDFPKGHVEDNETELETAIRELEEETGIADFQLVDNFKHRITYNIQNDNAVISKEVIFFLAKSNTKVVTLSSEHQDYSWLSFNSAYDKLTYTNAKETLVKVKTFLEK</sequence>